<dbReference type="EMBL" id="UINC01011047">
    <property type="protein sequence ID" value="SVA48915.1"/>
    <property type="molecule type" value="Genomic_DNA"/>
</dbReference>
<evidence type="ECO:0008006" key="5">
    <source>
        <dbReference type="Google" id="ProtNLM"/>
    </source>
</evidence>
<reference evidence="4" key="1">
    <citation type="submission" date="2018-05" db="EMBL/GenBank/DDBJ databases">
        <authorList>
            <person name="Lanie J.A."/>
            <person name="Ng W.-L."/>
            <person name="Kazmierczak K.M."/>
            <person name="Andrzejewski T.M."/>
            <person name="Davidsen T.M."/>
            <person name="Wayne K.J."/>
            <person name="Tettelin H."/>
            <person name="Glass J.I."/>
            <person name="Rusch D."/>
            <person name="Podicherti R."/>
            <person name="Tsui H.-C.T."/>
            <person name="Winkler M.E."/>
        </authorList>
    </citation>
    <scope>NUCLEOTIDE SEQUENCE</scope>
</reference>
<keyword evidence="3" id="KW-0949">S-adenosyl-L-methionine</keyword>
<dbReference type="Gene3D" id="3.40.50.150">
    <property type="entry name" value="Vaccinia Virus protein VP39"/>
    <property type="match status" value="1"/>
</dbReference>
<evidence type="ECO:0000256" key="1">
    <source>
        <dbReference type="ARBA" id="ARBA00022603"/>
    </source>
</evidence>
<sequence length="216" mass="24665">MGKNLEITEKLQNYINNFGLKINPVQQEIIDYNNTLGDVKRMQVPLSQCHFLHLIIKISNIKNVLEIGTFTGLSALSIALALPDDGKLTALDKNEETNKIATEFFKKANQDNKIQTIVKPALESLDDLKNSKFDMIFIDADKMNYKEYYEKSLNLLSKNGLIIIDNVLWHGEVADETNLDKYTLNIREFNNYVLQDKRVEQIIVPLGDGMTVCRVL</sequence>
<name>A0A381W8T8_9ZZZZ</name>
<dbReference type="PROSITE" id="PS51682">
    <property type="entry name" value="SAM_OMT_I"/>
    <property type="match status" value="1"/>
</dbReference>
<keyword evidence="1" id="KW-0489">Methyltransferase</keyword>
<organism evidence="4">
    <name type="scientific">marine metagenome</name>
    <dbReference type="NCBI Taxonomy" id="408172"/>
    <lineage>
        <taxon>unclassified sequences</taxon>
        <taxon>metagenomes</taxon>
        <taxon>ecological metagenomes</taxon>
    </lineage>
</organism>
<proteinExistence type="predicted"/>
<dbReference type="CDD" id="cd02440">
    <property type="entry name" value="AdoMet_MTases"/>
    <property type="match status" value="1"/>
</dbReference>
<evidence type="ECO:0000256" key="3">
    <source>
        <dbReference type="ARBA" id="ARBA00022691"/>
    </source>
</evidence>
<accession>A0A381W8T8</accession>
<dbReference type="PANTHER" id="PTHR10509:SF14">
    <property type="entry name" value="CAFFEOYL-COA O-METHYLTRANSFERASE 3-RELATED"/>
    <property type="match status" value="1"/>
</dbReference>
<protein>
    <recommendedName>
        <fullName evidence="5">O-methyltransferase domain-containing protein</fullName>
    </recommendedName>
</protein>
<dbReference type="InterPro" id="IPR050362">
    <property type="entry name" value="Cation-dep_OMT"/>
</dbReference>
<dbReference type="InterPro" id="IPR029063">
    <property type="entry name" value="SAM-dependent_MTases_sf"/>
</dbReference>
<evidence type="ECO:0000313" key="4">
    <source>
        <dbReference type="EMBL" id="SVA48915.1"/>
    </source>
</evidence>
<dbReference type="InterPro" id="IPR002935">
    <property type="entry name" value="SAM_O-MeTrfase"/>
</dbReference>
<dbReference type="SUPFAM" id="SSF53335">
    <property type="entry name" value="S-adenosyl-L-methionine-dependent methyltransferases"/>
    <property type="match status" value="1"/>
</dbReference>
<dbReference type="GO" id="GO:0008757">
    <property type="term" value="F:S-adenosylmethionine-dependent methyltransferase activity"/>
    <property type="evidence" value="ECO:0007669"/>
    <property type="project" value="TreeGrafter"/>
</dbReference>
<dbReference type="GO" id="GO:0008171">
    <property type="term" value="F:O-methyltransferase activity"/>
    <property type="evidence" value="ECO:0007669"/>
    <property type="project" value="InterPro"/>
</dbReference>
<dbReference type="Pfam" id="PF01596">
    <property type="entry name" value="Methyltransf_3"/>
    <property type="match status" value="1"/>
</dbReference>
<dbReference type="PANTHER" id="PTHR10509">
    <property type="entry name" value="O-METHYLTRANSFERASE-RELATED"/>
    <property type="match status" value="1"/>
</dbReference>
<dbReference type="GO" id="GO:0032259">
    <property type="term" value="P:methylation"/>
    <property type="evidence" value="ECO:0007669"/>
    <property type="project" value="UniProtKB-KW"/>
</dbReference>
<keyword evidence="2" id="KW-0808">Transferase</keyword>
<dbReference type="AlphaFoldDB" id="A0A381W8T8"/>
<gene>
    <name evidence="4" type="ORF">METZ01_LOCUS101769</name>
</gene>
<evidence type="ECO:0000256" key="2">
    <source>
        <dbReference type="ARBA" id="ARBA00022679"/>
    </source>
</evidence>